<dbReference type="GO" id="GO:0030638">
    <property type="term" value="P:polyketide metabolic process"/>
    <property type="evidence" value="ECO:0007669"/>
    <property type="project" value="InterPro"/>
</dbReference>
<dbReference type="InterPro" id="IPR032710">
    <property type="entry name" value="NTF2-like_dom_sf"/>
</dbReference>
<dbReference type="SUPFAM" id="SSF54427">
    <property type="entry name" value="NTF2-like"/>
    <property type="match status" value="1"/>
</dbReference>
<dbReference type="AlphaFoldDB" id="A0A011NNP8"/>
<dbReference type="EMBL" id="JFAX01000017">
    <property type="protein sequence ID" value="EXI66045.1"/>
    <property type="molecule type" value="Genomic_DNA"/>
</dbReference>
<comment type="caution">
    <text evidence="1">The sequence shown here is derived from an EMBL/GenBank/DDBJ whole genome shotgun (WGS) entry which is preliminary data.</text>
</comment>
<dbReference type="PANTHER" id="PTHR38436">
    <property type="entry name" value="POLYKETIDE CYCLASE SNOAL-LIKE DOMAIN"/>
    <property type="match status" value="1"/>
</dbReference>
<dbReference type="Proteomes" id="UP000020218">
    <property type="component" value="Unassembled WGS sequence"/>
</dbReference>
<proteinExistence type="predicted"/>
<dbReference type="PANTHER" id="PTHR38436:SF1">
    <property type="entry name" value="ESTER CYCLASE"/>
    <property type="match status" value="1"/>
</dbReference>
<sequence length="136" mass="14684">MSTPPLVAAFYEQIWNCGKVEAARELLSEAFVFRGSLGAEVQGRAGFVAYVGAVRSALADYRCEILECVSEGNRAFAQMRFSGRHVGVFRGCAPTGKSVHWLGAALFQFEGLRIAQLWVLGDLASLDALLQANQAA</sequence>
<evidence type="ECO:0000313" key="1">
    <source>
        <dbReference type="EMBL" id="EXI66045.1"/>
    </source>
</evidence>
<dbReference type="Pfam" id="PF07366">
    <property type="entry name" value="SnoaL"/>
    <property type="match status" value="1"/>
</dbReference>
<dbReference type="Gene3D" id="3.10.450.50">
    <property type="match status" value="1"/>
</dbReference>
<name>A0A011NNP8_9PROT</name>
<gene>
    <name evidence="1" type="ORF">AW08_02784</name>
</gene>
<reference evidence="1" key="1">
    <citation type="submission" date="2014-02" db="EMBL/GenBank/DDBJ databases">
        <title>Expanding our view of genomic diversity in Candidatus Accumulibacter clades.</title>
        <authorList>
            <person name="Skennerton C.T."/>
            <person name="Barr J.J."/>
            <person name="Slater F.R."/>
            <person name="Bond P.L."/>
            <person name="Tyson G.W."/>
        </authorList>
    </citation>
    <scope>NUCLEOTIDE SEQUENCE [LARGE SCALE GENOMIC DNA]</scope>
</reference>
<dbReference type="InterPro" id="IPR009959">
    <property type="entry name" value="Cyclase_SnoaL-like"/>
</dbReference>
<keyword evidence="2" id="KW-1185">Reference proteome</keyword>
<evidence type="ECO:0000313" key="2">
    <source>
        <dbReference type="Proteomes" id="UP000020218"/>
    </source>
</evidence>
<protein>
    <submittedName>
        <fullName evidence="1">Ester cyclase</fullName>
    </submittedName>
</protein>
<dbReference type="PATRIC" id="fig|1454001.3.peg.2836"/>
<organism evidence="1 2">
    <name type="scientific">Candidatus Accumulibacter adjunctus</name>
    <dbReference type="NCBI Taxonomy" id="1454001"/>
    <lineage>
        <taxon>Bacteria</taxon>
        <taxon>Pseudomonadati</taxon>
        <taxon>Pseudomonadota</taxon>
        <taxon>Betaproteobacteria</taxon>
        <taxon>Candidatus Accumulibacter</taxon>
    </lineage>
</organism>
<dbReference type="STRING" id="1454001.AW08_02784"/>
<accession>A0A011NNP8</accession>